<keyword evidence="1" id="KW-0805">Transcription regulation</keyword>
<evidence type="ECO:0000256" key="3">
    <source>
        <dbReference type="ARBA" id="ARBA00023163"/>
    </source>
</evidence>
<protein>
    <recommendedName>
        <fullName evidence="4">HTH luxR-type domain-containing protein</fullName>
    </recommendedName>
</protein>
<dbReference type="Gene3D" id="3.40.50.300">
    <property type="entry name" value="P-loop containing nucleotide triphosphate hydrolases"/>
    <property type="match status" value="1"/>
</dbReference>
<dbReference type="InterPro" id="IPR036388">
    <property type="entry name" value="WH-like_DNA-bd_sf"/>
</dbReference>
<dbReference type="Pfam" id="PF00196">
    <property type="entry name" value="GerE"/>
    <property type="match status" value="1"/>
</dbReference>
<evidence type="ECO:0000259" key="4">
    <source>
        <dbReference type="PROSITE" id="PS50043"/>
    </source>
</evidence>
<dbReference type="Gene3D" id="1.10.10.10">
    <property type="entry name" value="Winged helix-like DNA-binding domain superfamily/Winged helix DNA-binding domain"/>
    <property type="match status" value="1"/>
</dbReference>
<dbReference type="InterPro" id="IPR016032">
    <property type="entry name" value="Sig_transdc_resp-reg_C-effctor"/>
</dbReference>
<evidence type="ECO:0000313" key="6">
    <source>
        <dbReference type="Proteomes" id="UP001500880"/>
    </source>
</evidence>
<dbReference type="SMART" id="SM00421">
    <property type="entry name" value="HTH_LUXR"/>
    <property type="match status" value="1"/>
</dbReference>
<dbReference type="PRINTS" id="PR00038">
    <property type="entry name" value="HTHLUXR"/>
</dbReference>
<evidence type="ECO:0000256" key="2">
    <source>
        <dbReference type="ARBA" id="ARBA00023125"/>
    </source>
</evidence>
<dbReference type="InterPro" id="IPR027417">
    <property type="entry name" value="P-loop_NTPase"/>
</dbReference>
<accession>A0ABP3LEG1</accession>
<dbReference type="CDD" id="cd06170">
    <property type="entry name" value="LuxR_C_like"/>
    <property type="match status" value="1"/>
</dbReference>
<evidence type="ECO:0000256" key="1">
    <source>
        <dbReference type="ARBA" id="ARBA00023015"/>
    </source>
</evidence>
<dbReference type="RefSeq" id="WP_343842290.1">
    <property type="nucleotide sequence ID" value="NZ_BAAADO010000006.1"/>
</dbReference>
<keyword evidence="2" id="KW-0238">DNA-binding</keyword>
<dbReference type="CDD" id="cd00009">
    <property type="entry name" value="AAA"/>
    <property type="match status" value="1"/>
</dbReference>
<dbReference type="PRINTS" id="PR00364">
    <property type="entry name" value="DISEASERSIST"/>
</dbReference>
<dbReference type="SUPFAM" id="SSF46894">
    <property type="entry name" value="C-terminal effector domain of the bipartite response regulators"/>
    <property type="match status" value="1"/>
</dbReference>
<keyword evidence="6" id="KW-1185">Reference proteome</keyword>
<dbReference type="Proteomes" id="UP001500880">
    <property type="component" value="Unassembled WGS sequence"/>
</dbReference>
<reference evidence="6" key="1">
    <citation type="journal article" date="2019" name="Int. J. Syst. Evol. Microbiol.">
        <title>The Global Catalogue of Microorganisms (GCM) 10K type strain sequencing project: providing services to taxonomists for standard genome sequencing and annotation.</title>
        <authorList>
            <consortium name="The Broad Institute Genomics Platform"/>
            <consortium name="The Broad Institute Genome Sequencing Center for Infectious Disease"/>
            <person name="Wu L."/>
            <person name="Ma J."/>
        </authorList>
    </citation>
    <scope>NUCLEOTIDE SEQUENCE [LARGE SCALE GENOMIC DNA]</scope>
    <source>
        <strain evidence="6">JCM 12389</strain>
    </source>
</reference>
<dbReference type="PANTHER" id="PTHR44688:SF16">
    <property type="entry name" value="DNA-BINDING TRANSCRIPTIONAL ACTIVATOR DEVR_DOSR"/>
    <property type="match status" value="1"/>
</dbReference>
<dbReference type="SUPFAM" id="SSF52540">
    <property type="entry name" value="P-loop containing nucleoside triphosphate hydrolases"/>
    <property type="match status" value="1"/>
</dbReference>
<proteinExistence type="predicted"/>
<feature type="domain" description="HTH luxR-type" evidence="4">
    <location>
        <begin position="601"/>
        <end position="666"/>
    </location>
</feature>
<dbReference type="PANTHER" id="PTHR44688">
    <property type="entry name" value="DNA-BINDING TRANSCRIPTIONAL ACTIVATOR DEVR_DOSR"/>
    <property type="match status" value="1"/>
</dbReference>
<organism evidence="5 6">
    <name type="scientific">Salinibacillus aidingensis</name>
    <dbReference type="NCBI Taxonomy" id="237684"/>
    <lineage>
        <taxon>Bacteria</taxon>
        <taxon>Bacillati</taxon>
        <taxon>Bacillota</taxon>
        <taxon>Bacilli</taxon>
        <taxon>Bacillales</taxon>
        <taxon>Bacillaceae</taxon>
        <taxon>Salinibacillus</taxon>
    </lineage>
</organism>
<name>A0ABP3LEG1_9BACI</name>
<keyword evidence="3" id="KW-0804">Transcription</keyword>
<dbReference type="EMBL" id="BAAADO010000006">
    <property type="protein sequence ID" value="GAA0499098.1"/>
    <property type="molecule type" value="Genomic_DNA"/>
</dbReference>
<gene>
    <name evidence="5" type="ORF">GCM10008986_27790</name>
</gene>
<sequence>MAFKNSNQQNRIPSFHPSDYDFFIGREEELNELEELLTLPETSPYKMIYIHGIAGIGKTLLVRMLQYRLSLEELPFFTLDCRGLKAIPDLFTQSLEDILNNHSQSFPGFTQRQNKPFLLFIDHYDEENLIAEWIQEHVITEIPDDVKIILAGRNSLRGEWLASPAWQQSIQTIELKKLSFQEVKEYVKRRGFHQTSTIYKLWHFTKGHPLALSLFTAALVRDKSAELNFREQFEVIEYLVQAFLKEVERDPEFRYLLEISTILHSFNEEGLSYINNKEVSSLQFDRLVTLSFVRQGKNGWFLDPFIRQVMNEYFKHRHPQRFEEISKRAAAYYRQKIFSSSGRKNLEYYISEFIYHLGDDLIGTSLFDLAEGSNYRLETGSRHNFLEIAEYFEGRQGHAPNYEVDYYHPGTDQNHQFRVSSEHNQRENELIDVQTLKQLGYDVFKMLKDEKGKTVGISIVIPIHRKTIPTLKNMPVTRSYFNRLSVGELSELKVAEDEVAGWFIRMIDVHNPEDPVKRSYLLYRLMPLLLSGGRIIASTPLKMYQEMLQRLGFQQVKGATHFDYGPNVPSPTFILDVRGPRLVSYLDELASSLARQTNLNLPKKSLPFSPREFEVAELIVEGLTNGEIANRLSVSQITVKKHVSQLLKKMEVKNRAQLIRRLLDYVKESD</sequence>
<evidence type="ECO:0000313" key="5">
    <source>
        <dbReference type="EMBL" id="GAA0499098.1"/>
    </source>
</evidence>
<comment type="caution">
    <text evidence="5">The sequence shown here is derived from an EMBL/GenBank/DDBJ whole genome shotgun (WGS) entry which is preliminary data.</text>
</comment>
<dbReference type="PROSITE" id="PS50043">
    <property type="entry name" value="HTH_LUXR_2"/>
    <property type="match status" value="1"/>
</dbReference>
<dbReference type="InterPro" id="IPR000792">
    <property type="entry name" value="Tscrpt_reg_LuxR_C"/>
</dbReference>